<dbReference type="Proteomes" id="UP000887013">
    <property type="component" value="Unassembled WGS sequence"/>
</dbReference>
<organism evidence="2 4">
    <name type="scientific">Nephila pilipes</name>
    <name type="common">Giant wood spider</name>
    <name type="synonym">Nephila maculata</name>
    <dbReference type="NCBI Taxonomy" id="299642"/>
    <lineage>
        <taxon>Eukaryota</taxon>
        <taxon>Metazoa</taxon>
        <taxon>Ecdysozoa</taxon>
        <taxon>Arthropoda</taxon>
        <taxon>Chelicerata</taxon>
        <taxon>Arachnida</taxon>
        <taxon>Araneae</taxon>
        <taxon>Araneomorphae</taxon>
        <taxon>Entelegynae</taxon>
        <taxon>Araneoidea</taxon>
        <taxon>Nephilidae</taxon>
        <taxon>Nephila</taxon>
    </lineage>
</organism>
<keyword evidence="4" id="KW-1185">Reference proteome</keyword>
<feature type="region of interest" description="Disordered" evidence="1">
    <location>
        <begin position="1"/>
        <end position="43"/>
    </location>
</feature>
<feature type="region of interest" description="Disordered" evidence="1">
    <location>
        <begin position="88"/>
        <end position="210"/>
    </location>
</feature>
<dbReference type="EMBL" id="BMAW01047786">
    <property type="protein sequence ID" value="GFS62668.1"/>
    <property type="molecule type" value="Genomic_DNA"/>
</dbReference>
<proteinExistence type="predicted"/>
<feature type="compositionally biased region" description="Basic and acidic residues" evidence="1">
    <location>
        <begin position="30"/>
        <end position="43"/>
    </location>
</feature>
<sequence length="210" mass="22573">MPGFTIPDLKRPDRSIPDLKKSGHMIPDLQRPDRTIPDLKRPDHGISKSQLVISPLLGDVSFLRLGKKPIPKFFPTTTGWRSLVASTMGSRSPTASCPTLRTSGASRPCQNVSPTSTLVRSVSPMPDPRSNFGFSKHLTHPVPLEAPHPRDAQPRKRGAGLESVLQSQRMPSLAGDATHEHAPALSHPSHLSDVSNVGDASSAPIRSGTV</sequence>
<gene>
    <name evidence="2" type="ORF">NPIL_290981</name>
    <name evidence="3" type="ORF">NPIL_600551</name>
</gene>
<dbReference type="AlphaFoldDB" id="A0A8X6MKZ3"/>
<protein>
    <submittedName>
        <fullName evidence="2">Uncharacterized protein</fullName>
    </submittedName>
</protein>
<accession>A0A8X6MKZ3</accession>
<reference evidence="2" key="1">
    <citation type="submission" date="2020-08" db="EMBL/GenBank/DDBJ databases">
        <title>Multicomponent nature underlies the extraordinary mechanical properties of spider dragline silk.</title>
        <authorList>
            <person name="Kono N."/>
            <person name="Nakamura H."/>
            <person name="Mori M."/>
            <person name="Yoshida Y."/>
            <person name="Ohtoshi R."/>
            <person name="Malay A.D."/>
            <person name="Moran D.A.P."/>
            <person name="Tomita M."/>
            <person name="Numata K."/>
            <person name="Arakawa K."/>
        </authorList>
    </citation>
    <scope>NUCLEOTIDE SEQUENCE</scope>
</reference>
<evidence type="ECO:0000313" key="2">
    <source>
        <dbReference type="EMBL" id="GFS62668.1"/>
    </source>
</evidence>
<feature type="compositionally biased region" description="Basic and acidic residues" evidence="1">
    <location>
        <begin position="8"/>
        <end position="21"/>
    </location>
</feature>
<evidence type="ECO:0000313" key="4">
    <source>
        <dbReference type="Proteomes" id="UP000887013"/>
    </source>
</evidence>
<evidence type="ECO:0000313" key="3">
    <source>
        <dbReference type="EMBL" id="GFT90463.1"/>
    </source>
</evidence>
<evidence type="ECO:0000256" key="1">
    <source>
        <dbReference type="SAM" id="MobiDB-lite"/>
    </source>
</evidence>
<name>A0A8X6MKZ3_NEPPI</name>
<dbReference type="EMBL" id="BMAW01024991">
    <property type="protein sequence ID" value="GFT90463.1"/>
    <property type="molecule type" value="Genomic_DNA"/>
</dbReference>
<feature type="compositionally biased region" description="Polar residues" evidence="1">
    <location>
        <begin position="88"/>
        <end position="120"/>
    </location>
</feature>
<comment type="caution">
    <text evidence="2">The sequence shown here is derived from an EMBL/GenBank/DDBJ whole genome shotgun (WGS) entry which is preliminary data.</text>
</comment>